<evidence type="ECO:0000259" key="3">
    <source>
        <dbReference type="PROSITE" id="PS50089"/>
    </source>
</evidence>
<name>A0A834GGQ4_RHOSS</name>
<feature type="domain" description="RING-type" evidence="3">
    <location>
        <begin position="92"/>
        <end position="134"/>
    </location>
</feature>
<dbReference type="PANTHER" id="PTHR47258:SF1">
    <property type="entry name" value="E3 UBIQUITIN-PROTEIN LIGASE XERICO-RELATED"/>
    <property type="match status" value="1"/>
</dbReference>
<keyword evidence="2" id="KW-1133">Transmembrane helix</keyword>
<comment type="caution">
    <text evidence="4">The sequence shown here is derived from an EMBL/GenBank/DDBJ whole genome shotgun (WGS) entry which is preliminary data.</text>
</comment>
<keyword evidence="2" id="KW-0472">Membrane</keyword>
<sequence>MGLQGQVTDCSTESIPILLVAVLAGCVTYLRSILHTALRSMGLSRIEPDEGLLDGVASELAGLIILGEQKNANRIFSYDYCCDGEPAAGSDCVVCLSNLREGERVRRLRCRHVFHKGCFDGWLDQMQFSCPLCRFPLVSDRHAGLTERRVCKDLVSFFSLRRVNLHRLPIA</sequence>
<organism evidence="4 5">
    <name type="scientific">Rhododendron simsii</name>
    <name type="common">Sims's rhododendron</name>
    <dbReference type="NCBI Taxonomy" id="118357"/>
    <lineage>
        <taxon>Eukaryota</taxon>
        <taxon>Viridiplantae</taxon>
        <taxon>Streptophyta</taxon>
        <taxon>Embryophyta</taxon>
        <taxon>Tracheophyta</taxon>
        <taxon>Spermatophyta</taxon>
        <taxon>Magnoliopsida</taxon>
        <taxon>eudicotyledons</taxon>
        <taxon>Gunneridae</taxon>
        <taxon>Pentapetalae</taxon>
        <taxon>asterids</taxon>
        <taxon>Ericales</taxon>
        <taxon>Ericaceae</taxon>
        <taxon>Ericoideae</taxon>
        <taxon>Rhodoreae</taxon>
        <taxon>Rhododendron</taxon>
    </lineage>
</organism>
<evidence type="ECO:0000256" key="2">
    <source>
        <dbReference type="SAM" id="Phobius"/>
    </source>
</evidence>
<reference evidence="4" key="1">
    <citation type="submission" date="2019-11" db="EMBL/GenBank/DDBJ databases">
        <authorList>
            <person name="Liu Y."/>
            <person name="Hou J."/>
            <person name="Li T.-Q."/>
            <person name="Guan C.-H."/>
            <person name="Wu X."/>
            <person name="Wu H.-Z."/>
            <person name="Ling F."/>
            <person name="Zhang R."/>
            <person name="Shi X.-G."/>
            <person name="Ren J.-P."/>
            <person name="Chen E.-F."/>
            <person name="Sun J.-M."/>
        </authorList>
    </citation>
    <scope>NUCLEOTIDE SEQUENCE</scope>
    <source>
        <strain evidence="4">Adult_tree_wgs_1</strain>
        <tissue evidence="4">Leaves</tissue>
    </source>
</reference>
<dbReference type="InterPro" id="IPR044249">
    <property type="entry name" value="XERICO-like"/>
</dbReference>
<keyword evidence="2" id="KW-0812">Transmembrane</keyword>
<accession>A0A834GGQ4</accession>
<dbReference type="AlphaFoldDB" id="A0A834GGQ4"/>
<evidence type="ECO:0000313" key="5">
    <source>
        <dbReference type="Proteomes" id="UP000626092"/>
    </source>
</evidence>
<keyword evidence="1" id="KW-0862">Zinc</keyword>
<dbReference type="EMBL" id="WJXA01000009">
    <property type="protein sequence ID" value="KAF7133385.1"/>
    <property type="molecule type" value="Genomic_DNA"/>
</dbReference>
<dbReference type="Proteomes" id="UP000626092">
    <property type="component" value="Unassembled WGS sequence"/>
</dbReference>
<dbReference type="PANTHER" id="PTHR47258">
    <property type="match status" value="1"/>
</dbReference>
<evidence type="ECO:0000313" key="4">
    <source>
        <dbReference type="EMBL" id="KAF7133385.1"/>
    </source>
</evidence>
<dbReference type="GO" id="GO:0008270">
    <property type="term" value="F:zinc ion binding"/>
    <property type="evidence" value="ECO:0007669"/>
    <property type="project" value="UniProtKB-KW"/>
</dbReference>
<dbReference type="PROSITE" id="PS50089">
    <property type="entry name" value="ZF_RING_2"/>
    <property type="match status" value="1"/>
</dbReference>
<proteinExistence type="predicted"/>
<protein>
    <recommendedName>
        <fullName evidence="3">RING-type domain-containing protein</fullName>
    </recommendedName>
</protein>
<feature type="transmembrane region" description="Helical" evidence="2">
    <location>
        <begin position="15"/>
        <end position="34"/>
    </location>
</feature>
<dbReference type="InterPro" id="IPR013083">
    <property type="entry name" value="Znf_RING/FYVE/PHD"/>
</dbReference>
<dbReference type="SUPFAM" id="SSF57850">
    <property type="entry name" value="RING/U-box"/>
    <property type="match status" value="1"/>
</dbReference>
<gene>
    <name evidence="4" type="ORF">RHSIM_Rhsim09G0102500</name>
</gene>
<dbReference type="InterPro" id="IPR001841">
    <property type="entry name" value="Znf_RING"/>
</dbReference>
<dbReference type="Pfam" id="PF13639">
    <property type="entry name" value="zf-RING_2"/>
    <property type="match status" value="1"/>
</dbReference>
<dbReference type="Gene3D" id="3.30.40.10">
    <property type="entry name" value="Zinc/RING finger domain, C3HC4 (zinc finger)"/>
    <property type="match status" value="1"/>
</dbReference>
<keyword evidence="1" id="KW-0479">Metal-binding</keyword>
<dbReference type="SMART" id="SM00184">
    <property type="entry name" value="RING"/>
    <property type="match status" value="1"/>
</dbReference>
<dbReference type="OrthoDB" id="8062037at2759"/>
<keyword evidence="5" id="KW-1185">Reference proteome</keyword>
<keyword evidence="1" id="KW-0863">Zinc-finger</keyword>
<evidence type="ECO:0000256" key="1">
    <source>
        <dbReference type="PROSITE-ProRule" id="PRU00175"/>
    </source>
</evidence>